<dbReference type="InterPro" id="IPR047650">
    <property type="entry name" value="Transpos_IS110"/>
</dbReference>
<reference evidence="5" key="1">
    <citation type="submission" date="2016-10" db="EMBL/GenBank/DDBJ databases">
        <authorList>
            <person name="Varghese N."/>
            <person name="Submissions S."/>
        </authorList>
    </citation>
    <scope>NUCLEOTIDE SEQUENCE [LARGE SCALE GENOMIC DNA]</scope>
    <source>
        <strain evidence="5">CGMCC 1.11012</strain>
    </source>
</reference>
<evidence type="ECO:0000313" key="4">
    <source>
        <dbReference type="EMBL" id="SDJ94249.1"/>
    </source>
</evidence>
<evidence type="ECO:0000256" key="1">
    <source>
        <dbReference type="SAM" id="Coils"/>
    </source>
</evidence>
<organism evidence="4 5">
    <name type="scientific">Paenibacillus typhae</name>
    <dbReference type="NCBI Taxonomy" id="1174501"/>
    <lineage>
        <taxon>Bacteria</taxon>
        <taxon>Bacillati</taxon>
        <taxon>Bacillota</taxon>
        <taxon>Bacilli</taxon>
        <taxon>Bacillales</taxon>
        <taxon>Paenibacillaceae</taxon>
        <taxon>Paenibacillus</taxon>
    </lineage>
</organism>
<dbReference type="NCBIfam" id="NF033542">
    <property type="entry name" value="transpos_IS110"/>
    <property type="match status" value="1"/>
</dbReference>
<dbReference type="GO" id="GO:0004803">
    <property type="term" value="F:transposase activity"/>
    <property type="evidence" value="ECO:0007669"/>
    <property type="project" value="InterPro"/>
</dbReference>
<keyword evidence="1" id="KW-0175">Coiled coil</keyword>
<dbReference type="InterPro" id="IPR003346">
    <property type="entry name" value="Transposase_20"/>
</dbReference>
<protein>
    <submittedName>
        <fullName evidence="4">Transposase</fullName>
    </submittedName>
</protein>
<evidence type="ECO:0000259" key="3">
    <source>
        <dbReference type="Pfam" id="PF02371"/>
    </source>
</evidence>
<dbReference type="Proteomes" id="UP000199050">
    <property type="component" value="Unassembled WGS sequence"/>
</dbReference>
<dbReference type="RefSeq" id="WP_090716761.1">
    <property type="nucleotide sequence ID" value="NZ_FNDX01000027.1"/>
</dbReference>
<dbReference type="GO" id="GO:0003677">
    <property type="term" value="F:DNA binding"/>
    <property type="evidence" value="ECO:0007669"/>
    <property type="project" value="InterPro"/>
</dbReference>
<feature type="domain" description="Transposase IS116/IS110/IS902 C-terminal" evidence="3">
    <location>
        <begin position="225"/>
        <end position="300"/>
    </location>
</feature>
<feature type="coiled-coil region" evidence="1">
    <location>
        <begin position="190"/>
        <end position="217"/>
    </location>
</feature>
<dbReference type="Pfam" id="PF01548">
    <property type="entry name" value="DEDD_Tnp_IS110"/>
    <property type="match status" value="1"/>
</dbReference>
<keyword evidence="5" id="KW-1185">Reference proteome</keyword>
<dbReference type="OrthoDB" id="3191145at2"/>
<evidence type="ECO:0000259" key="2">
    <source>
        <dbReference type="Pfam" id="PF01548"/>
    </source>
</evidence>
<dbReference type="PANTHER" id="PTHR33055:SF15">
    <property type="entry name" value="TRANSPOSASE-RELATED"/>
    <property type="match status" value="1"/>
</dbReference>
<sequence length="371" mass="42159">MKNTIKYVGLDVSKEKIAVAIADEGRDPARYHGAIAHTPDAVGRLIRKLQSSEVTLEVCYEAGPTGYDLYHWLTKMGISCTVIAPSRIPQRPGDAIKTDRRDAERLAQLHRAGELTAIHVPTPEIEALRDLVRARENAREELHRARQQLIHFLLRHQIHAPEGMKKRWTQRYQQWLSTLTFEHAAQGRVFSELLQQLREVEERIKRFEATMREEAGICTYAPVIQALQGLRGIALLTAVTLVVEIGNFERFRSPAQLMSYLGLVPREYSSGASTKRGRLTKTGNAAVRRTLVESAWSYRHRPAVKGDLEKRLEGQCAHVQETSWKAQERLHGKYLKMVRRGKHRNLAMAAVGRELIGFIWSIAVDAEQRIA</sequence>
<dbReference type="Pfam" id="PF02371">
    <property type="entry name" value="Transposase_20"/>
    <property type="match status" value="1"/>
</dbReference>
<evidence type="ECO:0000313" key="5">
    <source>
        <dbReference type="Proteomes" id="UP000199050"/>
    </source>
</evidence>
<gene>
    <name evidence="4" type="ORF">SAMN05216192_12755</name>
</gene>
<proteinExistence type="predicted"/>
<name>A0A1G8XUJ8_9BACL</name>
<dbReference type="GO" id="GO:0006313">
    <property type="term" value="P:DNA transposition"/>
    <property type="evidence" value="ECO:0007669"/>
    <property type="project" value="InterPro"/>
</dbReference>
<dbReference type="EMBL" id="FNDX01000027">
    <property type="protein sequence ID" value="SDJ94249.1"/>
    <property type="molecule type" value="Genomic_DNA"/>
</dbReference>
<accession>A0A1G8XUJ8</accession>
<dbReference type="AlphaFoldDB" id="A0A1G8XUJ8"/>
<dbReference type="PANTHER" id="PTHR33055">
    <property type="entry name" value="TRANSPOSASE FOR INSERTION SEQUENCE ELEMENT IS1111A"/>
    <property type="match status" value="1"/>
</dbReference>
<feature type="coiled-coil region" evidence="1">
    <location>
        <begin position="125"/>
        <end position="155"/>
    </location>
</feature>
<feature type="domain" description="Transposase IS110-like N-terminal" evidence="2">
    <location>
        <begin position="8"/>
        <end position="155"/>
    </location>
</feature>
<dbReference type="InterPro" id="IPR002525">
    <property type="entry name" value="Transp_IS110-like_N"/>
</dbReference>